<accession>A0ABS0CGB7</accession>
<dbReference type="InterPro" id="IPR051908">
    <property type="entry name" value="Ribosomal_N-acetyltransferase"/>
</dbReference>
<feature type="domain" description="N-acetyltransferase" evidence="1">
    <location>
        <begin position="17"/>
        <end position="179"/>
    </location>
</feature>
<dbReference type="InterPro" id="IPR016181">
    <property type="entry name" value="Acyl_CoA_acyltransferase"/>
</dbReference>
<sequence>MSTRREQNDIPLISDRLVLRDFAATDEEAVHAFAGDPAVTRFTDWGPNSLDDTRAFLTEATAEAADPQRATFSLAVIHARSGRLIGSAAIGVTSAQHRRGEFGFVFHRDFWSQGYATEVGVLLLRFGFDRLYLRRISATCHPDNCASARVLEKVGLSFEGRMRSHLFVRGAWRDSLLYAAVNGTN</sequence>
<dbReference type="Gene3D" id="3.40.630.30">
    <property type="match status" value="1"/>
</dbReference>
<dbReference type="PROSITE" id="PS51186">
    <property type="entry name" value="GNAT"/>
    <property type="match status" value="1"/>
</dbReference>
<evidence type="ECO:0000313" key="2">
    <source>
        <dbReference type="EMBL" id="MBF6229388.1"/>
    </source>
</evidence>
<name>A0ABS0CGB7_9NOCA</name>
<gene>
    <name evidence="2" type="ORF">IU470_30395</name>
</gene>
<protein>
    <submittedName>
        <fullName evidence="2">GNAT family N-acetyltransferase</fullName>
    </submittedName>
</protein>
<comment type="caution">
    <text evidence="2">The sequence shown here is derived from an EMBL/GenBank/DDBJ whole genome shotgun (WGS) entry which is preliminary data.</text>
</comment>
<evidence type="ECO:0000259" key="1">
    <source>
        <dbReference type="PROSITE" id="PS51186"/>
    </source>
</evidence>
<dbReference type="Pfam" id="PF13302">
    <property type="entry name" value="Acetyltransf_3"/>
    <property type="match status" value="1"/>
</dbReference>
<proteinExistence type="predicted"/>
<dbReference type="EMBL" id="JADLRE010000036">
    <property type="protein sequence ID" value="MBF6229388.1"/>
    <property type="molecule type" value="Genomic_DNA"/>
</dbReference>
<keyword evidence="3" id="KW-1185">Reference proteome</keyword>
<dbReference type="SUPFAM" id="SSF55729">
    <property type="entry name" value="Acyl-CoA N-acyltransferases (Nat)"/>
    <property type="match status" value="1"/>
</dbReference>
<dbReference type="RefSeq" id="WP_195036236.1">
    <property type="nucleotide sequence ID" value="NZ_JADLRE010000036.1"/>
</dbReference>
<reference evidence="2 3" key="1">
    <citation type="submission" date="2020-10" db="EMBL/GenBank/DDBJ databases">
        <title>Identification of Nocardia species via Next-generation sequencing and recognition of intraspecies genetic diversity.</title>
        <authorList>
            <person name="Li P."/>
            <person name="Li P."/>
            <person name="Lu B."/>
        </authorList>
    </citation>
    <scope>NUCLEOTIDE SEQUENCE [LARGE SCALE GENOMIC DNA]</scope>
    <source>
        <strain evidence="2 3">N-11</strain>
    </source>
</reference>
<dbReference type="PANTHER" id="PTHR43441:SF11">
    <property type="entry name" value="RIBOSOMAL-PROTEIN-SERINE ACETYLTRANSFERASE"/>
    <property type="match status" value="1"/>
</dbReference>
<evidence type="ECO:0000313" key="3">
    <source>
        <dbReference type="Proteomes" id="UP000807309"/>
    </source>
</evidence>
<dbReference type="Proteomes" id="UP000807309">
    <property type="component" value="Unassembled WGS sequence"/>
</dbReference>
<dbReference type="PANTHER" id="PTHR43441">
    <property type="entry name" value="RIBOSOMAL-PROTEIN-SERINE ACETYLTRANSFERASE"/>
    <property type="match status" value="1"/>
</dbReference>
<organism evidence="2 3">
    <name type="scientific">Nocardia abscessus</name>
    <dbReference type="NCBI Taxonomy" id="120957"/>
    <lineage>
        <taxon>Bacteria</taxon>
        <taxon>Bacillati</taxon>
        <taxon>Actinomycetota</taxon>
        <taxon>Actinomycetes</taxon>
        <taxon>Mycobacteriales</taxon>
        <taxon>Nocardiaceae</taxon>
        <taxon>Nocardia</taxon>
    </lineage>
</organism>
<dbReference type="InterPro" id="IPR000182">
    <property type="entry name" value="GNAT_dom"/>
</dbReference>